<evidence type="ECO:0000256" key="3">
    <source>
        <dbReference type="SAM" id="SignalP"/>
    </source>
</evidence>
<feature type="compositionally biased region" description="Pro residues" evidence="2">
    <location>
        <begin position="669"/>
        <end position="678"/>
    </location>
</feature>
<feature type="chain" id="PRO_5034671767" description="Acid phosphatase" evidence="3">
    <location>
        <begin position="22"/>
        <end position="700"/>
    </location>
</feature>
<proteinExistence type="predicted"/>
<evidence type="ECO:0000313" key="5">
    <source>
        <dbReference type="Proteomes" id="UP000605846"/>
    </source>
</evidence>
<dbReference type="PANTHER" id="PTHR31956">
    <property type="entry name" value="NON-SPECIFIC PHOSPHOLIPASE C4-RELATED"/>
    <property type="match status" value="1"/>
</dbReference>
<dbReference type="AlphaFoldDB" id="A0A8H7BUY5"/>
<dbReference type="InterPro" id="IPR017850">
    <property type="entry name" value="Alkaline_phosphatase_core_sf"/>
</dbReference>
<sequence>MLMRFWNIAAVITLCVAAVSAAPVATKGSKDSSKKLIKGKHFDRIVVVVFENQNYEDAAKDPYFSTLAERHNGLALTNYQALAHPSQPNYIGMVSGSHKGTVLDFDSNIDRKSVVDQLDSKGISWKAYQEGYQGDCNKVTSNGQYRRKHNPFISFTNIANNATRCANIVPATELDKDIENNAVPQYVYYTPDMQNDGHDTSLKYSSDWLKSWLEPRMKNPAFSDNTLIVLTWDEQKDYVDVHNHVLTVLLGPAVQRSAKTDGVRYDHYSILKTVQDNWNLGNLGENDVSATPFILKDQAENGASEKIKNVVLLIMENRSFDRMMGWFKYSKEINGLSGKEFNFASTNNTSEKIFATNQGKLKDPLDPAHDYHDVTWQITGDPNMASNADFKEAPMSGFVSNFAHTFKQTANDPAALHQAMDGFDPSAIPITYELAANYTIIDRWFSSFPGSTMPNRMYAHSATSHGEPHTNGWKYIPGYPQRTIYNNLDDAGIRWHNYFQEIPSLLVFDKLRHSIGRYHRWGTFKKHAAEGNLPPVSFIDPAYFAIAKCIPETDNHPPADVAEGEKLLKEVYETLRASPQWNQTLFIVTYDEGVRVPTILISPWVEKGGVIHGADGPYEDSEYEHSSIPATMKKLFNLPNFLTKRDAWAGTFEKAISLDKPRTDCPETLSPPPTPAPGQAPTNFLEKAICDALKKILQGV</sequence>
<protein>
    <recommendedName>
        <fullName evidence="6">Acid phosphatase</fullName>
    </recommendedName>
</protein>
<evidence type="ECO:0000313" key="4">
    <source>
        <dbReference type="EMBL" id="KAF7727958.1"/>
    </source>
</evidence>
<evidence type="ECO:0000256" key="2">
    <source>
        <dbReference type="SAM" id="MobiDB-lite"/>
    </source>
</evidence>
<keyword evidence="3" id="KW-0732">Signal</keyword>
<dbReference type="Proteomes" id="UP000605846">
    <property type="component" value="Unassembled WGS sequence"/>
</dbReference>
<organism evidence="4 5">
    <name type="scientific">Apophysomyces ossiformis</name>
    <dbReference type="NCBI Taxonomy" id="679940"/>
    <lineage>
        <taxon>Eukaryota</taxon>
        <taxon>Fungi</taxon>
        <taxon>Fungi incertae sedis</taxon>
        <taxon>Mucoromycota</taxon>
        <taxon>Mucoromycotina</taxon>
        <taxon>Mucoromycetes</taxon>
        <taxon>Mucorales</taxon>
        <taxon>Mucorineae</taxon>
        <taxon>Mucoraceae</taxon>
        <taxon>Apophysomyces</taxon>
    </lineage>
</organism>
<feature type="region of interest" description="Disordered" evidence="2">
    <location>
        <begin position="660"/>
        <end position="680"/>
    </location>
</feature>
<dbReference type="InterPro" id="IPR007312">
    <property type="entry name" value="Phosphoesterase"/>
</dbReference>
<dbReference type="PANTHER" id="PTHR31956:SF1">
    <property type="entry name" value="NON-SPECIFIC PHOSPHOLIPASE C1"/>
    <property type="match status" value="1"/>
</dbReference>
<evidence type="ECO:0000256" key="1">
    <source>
        <dbReference type="ARBA" id="ARBA00022801"/>
    </source>
</evidence>
<accession>A0A8H7BUY5</accession>
<keyword evidence="5" id="KW-1185">Reference proteome</keyword>
<dbReference type="OrthoDB" id="5135119at2759"/>
<comment type="caution">
    <text evidence="4">The sequence shown here is derived from an EMBL/GenBank/DDBJ whole genome shotgun (WGS) entry which is preliminary data.</text>
</comment>
<keyword evidence="1" id="KW-0378">Hydrolase</keyword>
<feature type="signal peptide" evidence="3">
    <location>
        <begin position="1"/>
        <end position="21"/>
    </location>
</feature>
<dbReference type="Pfam" id="PF04185">
    <property type="entry name" value="Phosphoesterase"/>
    <property type="match status" value="2"/>
</dbReference>
<dbReference type="EMBL" id="JABAYA010000046">
    <property type="protein sequence ID" value="KAF7727958.1"/>
    <property type="molecule type" value="Genomic_DNA"/>
</dbReference>
<dbReference type="GO" id="GO:0009395">
    <property type="term" value="P:phospholipid catabolic process"/>
    <property type="evidence" value="ECO:0007669"/>
    <property type="project" value="TreeGrafter"/>
</dbReference>
<gene>
    <name evidence="4" type="ORF">EC973_006846</name>
</gene>
<dbReference type="Gene3D" id="3.40.720.10">
    <property type="entry name" value="Alkaline Phosphatase, subunit A"/>
    <property type="match status" value="3"/>
</dbReference>
<evidence type="ECO:0008006" key="6">
    <source>
        <dbReference type="Google" id="ProtNLM"/>
    </source>
</evidence>
<reference evidence="4" key="1">
    <citation type="submission" date="2020-01" db="EMBL/GenBank/DDBJ databases">
        <title>Genome Sequencing of Three Apophysomyces-Like Fungal Strains Confirms a Novel Fungal Genus in the Mucoromycota with divergent Burkholderia-like Endosymbiotic Bacteria.</title>
        <authorList>
            <person name="Stajich J.E."/>
            <person name="Macias A.M."/>
            <person name="Carter-House D."/>
            <person name="Lovett B."/>
            <person name="Kasson L.R."/>
            <person name="Berry K."/>
            <person name="Grigoriev I."/>
            <person name="Chang Y."/>
            <person name="Spatafora J."/>
            <person name="Kasson M.T."/>
        </authorList>
    </citation>
    <scope>NUCLEOTIDE SEQUENCE</scope>
    <source>
        <strain evidence="4">NRRL A-21654</strain>
    </source>
</reference>
<name>A0A8H7BUY5_9FUNG</name>
<dbReference type="GO" id="GO:0042578">
    <property type="term" value="F:phosphoric ester hydrolase activity"/>
    <property type="evidence" value="ECO:0007669"/>
    <property type="project" value="UniProtKB-ARBA"/>
</dbReference>
<dbReference type="SUPFAM" id="SSF53649">
    <property type="entry name" value="Alkaline phosphatase-like"/>
    <property type="match status" value="1"/>
</dbReference>